<feature type="region of interest" description="Disordered" evidence="1">
    <location>
        <begin position="69"/>
        <end position="90"/>
    </location>
</feature>
<evidence type="ECO:0000256" key="2">
    <source>
        <dbReference type="SAM" id="SignalP"/>
    </source>
</evidence>
<sequence>MFLPLLAHHLCMLTLQILARYSKFVKEAQKTPSMGTQDPMKWAFPATMVTPESTAGTPGPRCASLDELPGVPRPHAHFQERPMGLATASR</sequence>
<organism evidence="3 4">
    <name type="scientific">Rangifer tarandus platyrhynchus</name>
    <name type="common">Svalbard reindeer</name>
    <dbReference type="NCBI Taxonomy" id="3082113"/>
    <lineage>
        <taxon>Eukaryota</taxon>
        <taxon>Metazoa</taxon>
        <taxon>Chordata</taxon>
        <taxon>Craniata</taxon>
        <taxon>Vertebrata</taxon>
        <taxon>Euteleostomi</taxon>
        <taxon>Mammalia</taxon>
        <taxon>Eutheria</taxon>
        <taxon>Laurasiatheria</taxon>
        <taxon>Artiodactyla</taxon>
        <taxon>Ruminantia</taxon>
        <taxon>Pecora</taxon>
        <taxon>Cervidae</taxon>
        <taxon>Odocoileinae</taxon>
        <taxon>Rangifer</taxon>
    </lineage>
</organism>
<feature type="signal peptide" evidence="2">
    <location>
        <begin position="1"/>
        <end position="19"/>
    </location>
</feature>
<reference evidence="3" key="1">
    <citation type="submission" date="2023-04" db="EMBL/GenBank/DDBJ databases">
        <authorList>
            <consortium name="ELIXIR-Norway"/>
        </authorList>
    </citation>
    <scope>NUCLEOTIDE SEQUENCE [LARGE SCALE GENOMIC DNA]</scope>
</reference>
<proteinExistence type="predicted"/>
<gene>
    <name evidence="3" type="ORF">MRATA1EN1_LOCUS3869</name>
</gene>
<dbReference type="EMBL" id="OX459948">
    <property type="protein sequence ID" value="CAI9154907.1"/>
    <property type="molecule type" value="Genomic_DNA"/>
</dbReference>
<dbReference type="Proteomes" id="UP001176941">
    <property type="component" value="Chromosome 12"/>
</dbReference>
<evidence type="ECO:0000313" key="3">
    <source>
        <dbReference type="EMBL" id="CAI9154907.1"/>
    </source>
</evidence>
<evidence type="ECO:0000256" key="1">
    <source>
        <dbReference type="SAM" id="MobiDB-lite"/>
    </source>
</evidence>
<accession>A0ABN8XZX1</accession>
<keyword evidence="4" id="KW-1185">Reference proteome</keyword>
<keyword evidence="2" id="KW-0732">Signal</keyword>
<name>A0ABN8XZX1_RANTA</name>
<protein>
    <submittedName>
        <fullName evidence="3">Uncharacterized protein</fullName>
    </submittedName>
</protein>
<feature type="chain" id="PRO_5046492069" evidence="2">
    <location>
        <begin position="20"/>
        <end position="90"/>
    </location>
</feature>
<evidence type="ECO:0000313" key="4">
    <source>
        <dbReference type="Proteomes" id="UP001176941"/>
    </source>
</evidence>